<dbReference type="HAMAP" id="MF_01263">
    <property type="entry name" value="CCA_bact_type3"/>
    <property type="match status" value="1"/>
</dbReference>
<feature type="binding site" evidence="11">
    <location>
        <position position="158"/>
    </location>
    <ligand>
        <name>ATP</name>
        <dbReference type="ChEBI" id="CHEBI:30616"/>
    </ligand>
</feature>
<dbReference type="Pfam" id="PF12627">
    <property type="entry name" value="PolyA_pol_RNAbd"/>
    <property type="match status" value="1"/>
</dbReference>
<feature type="binding site" evidence="11">
    <location>
        <position position="112"/>
    </location>
    <ligand>
        <name>ATP</name>
        <dbReference type="ChEBI" id="CHEBI:30616"/>
    </ligand>
</feature>
<accession>A0A511ZB64</accession>
<feature type="binding site" evidence="11">
    <location>
        <position position="161"/>
    </location>
    <ligand>
        <name>ATP</name>
        <dbReference type="ChEBI" id="CHEBI:30616"/>
    </ligand>
</feature>
<dbReference type="GO" id="GO:0160016">
    <property type="term" value="F:CCACCA tRNA nucleotidyltransferase activity"/>
    <property type="evidence" value="ECO:0007669"/>
    <property type="project" value="RHEA"/>
</dbReference>
<evidence type="ECO:0000259" key="14">
    <source>
        <dbReference type="Pfam" id="PF13735"/>
    </source>
</evidence>
<feature type="domain" description="tRNA nucleotidyltransferase/poly(A) polymerase RNA and SrmB- binding" evidence="13">
    <location>
        <begin position="170"/>
        <end position="227"/>
    </location>
</feature>
<dbReference type="Gene3D" id="3.30.460.10">
    <property type="entry name" value="Beta Polymerase, domain 2"/>
    <property type="match status" value="1"/>
</dbReference>
<comment type="catalytic activity">
    <reaction evidence="11">
        <text>a tRNA with a 3' CCA end + 2 CTP + ATP = a tRNA with a 3' CCACCA end + 3 diphosphate</text>
        <dbReference type="Rhea" id="RHEA:76235"/>
        <dbReference type="Rhea" id="RHEA-COMP:10468"/>
        <dbReference type="Rhea" id="RHEA-COMP:18655"/>
        <dbReference type="ChEBI" id="CHEBI:30616"/>
        <dbReference type="ChEBI" id="CHEBI:33019"/>
        <dbReference type="ChEBI" id="CHEBI:37563"/>
        <dbReference type="ChEBI" id="CHEBI:83071"/>
        <dbReference type="ChEBI" id="CHEBI:195187"/>
    </reaction>
</comment>
<protein>
    <recommendedName>
        <fullName evidence="11">CCA-adding enzyme</fullName>
        <ecNumber evidence="11">2.7.7.72</ecNumber>
    </recommendedName>
    <alternativeName>
        <fullName evidence="11">CCA tRNA nucleotidyltransferase</fullName>
    </alternativeName>
    <alternativeName>
        <fullName evidence="11">tRNA CCA-pyrophosphorylase</fullName>
    </alternativeName>
    <alternativeName>
        <fullName evidence="11">tRNA adenylyl-/cytidylyl- transferase</fullName>
    </alternativeName>
    <alternativeName>
        <fullName evidence="11">tRNA nucleotidyltransferase</fullName>
    </alternativeName>
    <alternativeName>
        <fullName evidence="11">tRNA-NT</fullName>
    </alternativeName>
</protein>
<keyword evidence="10 11" id="KW-0694">RNA-binding</keyword>
<dbReference type="PANTHER" id="PTHR46173">
    <property type="entry name" value="CCA TRNA NUCLEOTIDYLTRANSFERASE 1, MITOCHONDRIAL"/>
    <property type="match status" value="1"/>
</dbReference>
<dbReference type="RefSeq" id="WP_147059770.1">
    <property type="nucleotide sequence ID" value="NZ_BJYL01000043.1"/>
</dbReference>
<keyword evidence="2 11" id="KW-0808">Transferase</keyword>
<dbReference type="GO" id="GO:0005524">
    <property type="term" value="F:ATP binding"/>
    <property type="evidence" value="ECO:0007669"/>
    <property type="project" value="UniProtKB-UniRule"/>
</dbReference>
<dbReference type="Pfam" id="PF13735">
    <property type="entry name" value="tRNA_NucTran2_2"/>
    <property type="match status" value="1"/>
</dbReference>
<feature type="domain" description="Poly A polymerase head" evidence="12">
    <location>
        <begin position="25"/>
        <end position="143"/>
    </location>
</feature>
<dbReference type="NCBIfam" id="NF009814">
    <property type="entry name" value="PRK13299.1"/>
    <property type="match status" value="1"/>
</dbReference>
<comment type="miscellaneous">
    <text evidence="11">A single active site specifically recognizes both ATP and CTP and is responsible for their addition.</text>
</comment>
<feature type="binding site" evidence="11">
    <location>
        <position position="31"/>
    </location>
    <ligand>
        <name>CTP</name>
        <dbReference type="ChEBI" id="CHEBI:37563"/>
    </ligand>
</feature>
<feature type="binding site" evidence="11">
    <location>
        <position position="112"/>
    </location>
    <ligand>
        <name>CTP</name>
        <dbReference type="ChEBI" id="CHEBI:37563"/>
    </ligand>
</feature>
<evidence type="ECO:0000256" key="2">
    <source>
        <dbReference type="ARBA" id="ARBA00022679"/>
    </source>
</evidence>
<dbReference type="EMBL" id="BJYL01000043">
    <property type="protein sequence ID" value="GEN84686.1"/>
    <property type="molecule type" value="Genomic_DNA"/>
</dbReference>
<evidence type="ECO:0000256" key="5">
    <source>
        <dbReference type="ARBA" id="ARBA00022723"/>
    </source>
</evidence>
<keyword evidence="8 11" id="KW-0067">ATP-binding</keyword>
<dbReference type="InterPro" id="IPR050264">
    <property type="entry name" value="Bact_CCA-adding_enz_type3_sf"/>
</dbReference>
<comment type="similarity">
    <text evidence="11">Belongs to the tRNA nucleotidyltransferase/poly(A) polymerase family. Bacterial CCA-adding enzyme type 3 subfamily.</text>
</comment>
<keyword evidence="9 11" id="KW-0460">Magnesium</keyword>
<dbReference type="Gene3D" id="1.10.3090.10">
    <property type="entry name" value="cca-adding enzyme, domain 2"/>
    <property type="match status" value="1"/>
</dbReference>
<reference evidence="15 16" key="1">
    <citation type="submission" date="2019-07" db="EMBL/GenBank/DDBJ databases">
        <title>Whole genome shotgun sequence of Sporosarcina luteola NBRC 105378.</title>
        <authorList>
            <person name="Hosoyama A."/>
            <person name="Uohara A."/>
            <person name="Ohji S."/>
            <person name="Ichikawa N."/>
        </authorList>
    </citation>
    <scope>NUCLEOTIDE SEQUENCE [LARGE SCALE GENOMIC DNA]</scope>
    <source>
        <strain evidence="15 16">NBRC 105378</strain>
    </source>
</reference>
<evidence type="ECO:0000256" key="9">
    <source>
        <dbReference type="ARBA" id="ARBA00022842"/>
    </source>
</evidence>
<proteinExistence type="inferred from homology"/>
<dbReference type="GO" id="GO:0000049">
    <property type="term" value="F:tRNA binding"/>
    <property type="evidence" value="ECO:0007669"/>
    <property type="project" value="UniProtKB-UniRule"/>
</dbReference>
<feature type="binding site" evidence="11">
    <location>
        <position position="155"/>
    </location>
    <ligand>
        <name>CTP</name>
        <dbReference type="ChEBI" id="CHEBI:37563"/>
    </ligand>
</feature>
<feature type="binding site" evidence="11">
    <location>
        <position position="31"/>
    </location>
    <ligand>
        <name>ATP</name>
        <dbReference type="ChEBI" id="CHEBI:30616"/>
    </ligand>
</feature>
<comment type="function">
    <text evidence="11">Catalyzes the addition and repair of the essential 3'-terminal CCA sequence in tRNAs without using a nucleic acid template. Adds these three nucleotides in the order of C, C, and A to the tRNA nucleotide-73, using CTP and ATP as substrates and producing inorganic pyrophosphate. tRNA 3'-terminal CCA addition is required both for tRNA processing and repair. Also involved in tRNA surveillance by mediating tandem CCA addition to generate a CCACCA at the 3' terminus of unstable tRNAs. While stable tRNAs receive only 3'-terminal CCA, unstable tRNAs are marked with CCACCA and rapidly degraded.</text>
</comment>
<sequence length="395" mass="45118">MNAFGTDSSRKVIQQLESAGHEAVFVGGSIRDYLLGKDASDIDIATSASPDEVKRVFPHTFDVGIAHGTVLVMMDHEPIEVTTYRTESTYTDHRRPDEVIFVKSLKEDLQRRDFTINALALTLEGELIDPFGGKEDLEKQVIRSVGNASDRFDEDALRMVRAVRFSSVLGFDIEKYTLKAISDYAKMIQHVSVERIKVEMDKLWMGIEPEKALTYIVETGLSEHLPKFPDEVHRLASCAPFTAAAQGWSALMLSGQFTAGEIAAAYKMSNREKAFLTAVQDAFDSRLTGRFTTDHYYRFTFDVLTAAEKVWHAFHPTEYRISEDEMVQNQRELPIRSKDELEVDGRDLMTWTEQRGGRWVGEWMDKIEKAVLYRTCPNDAEKIKGWFLNEYKREK</sequence>
<keyword evidence="7 11" id="KW-0692">RNA repair</keyword>
<feature type="binding site" evidence="11">
    <location>
        <position position="28"/>
    </location>
    <ligand>
        <name>CTP</name>
        <dbReference type="ChEBI" id="CHEBI:37563"/>
    </ligand>
</feature>
<dbReference type="InterPro" id="IPR032810">
    <property type="entry name" value="CCA-adding_enz_C"/>
</dbReference>
<feature type="binding site" evidence="11">
    <location>
        <position position="28"/>
    </location>
    <ligand>
        <name>ATP</name>
        <dbReference type="ChEBI" id="CHEBI:30616"/>
    </ligand>
</feature>
<dbReference type="InterPro" id="IPR023068">
    <property type="entry name" value="CCA-adding_enz_firmicutes"/>
</dbReference>
<dbReference type="OrthoDB" id="9805698at2"/>
<evidence type="ECO:0000256" key="6">
    <source>
        <dbReference type="ARBA" id="ARBA00022741"/>
    </source>
</evidence>
<feature type="binding site" evidence="11">
    <location>
        <position position="155"/>
    </location>
    <ligand>
        <name>ATP</name>
        <dbReference type="ChEBI" id="CHEBI:30616"/>
    </ligand>
</feature>
<evidence type="ECO:0000256" key="11">
    <source>
        <dbReference type="HAMAP-Rule" id="MF_01263"/>
    </source>
</evidence>
<feature type="binding site" evidence="11">
    <location>
        <position position="161"/>
    </location>
    <ligand>
        <name>CTP</name>
        <dbReference type="ChEBI" id="CHEBI:37563"/>
    </ligand>
</feature>
<dbReference type="Pfam" id="PF01743">
    <property type="entry name" value="PolyA_pol"/>
    <property type="match status" value="1"/>
</dbReference>
<dbReference type="Gene3D" id="1.10.246.80">
    <property type="match status" value="1"/>
</dbReference>
<dbReference type="GO" id="GO:0004810">
    <property type="term" value="F:CCA tRNA nucleotidyltransferase activity"/>
    <property type="evidence" value="ECO:0007669"/>
    <property type="project" value="UniProtKB-UniRule"/>
</dbReference>
<evidence type="ECO:0000256" key="10">
    <source>
        <dbReference type="ARBA" id="ARBA00022884"/>
    </source>
</evidence>
<feature type="binding site" evidence="11">
    <location>
        <position position="158"/>
    </location>
    <ligand>
        <name>CTP</name>
        <dbReference type="ChEBI" id="CHEBI:37563"/>
    </ligand>
</feature>
<dbReference type="GO" id="GO:0000287">
    <property type="term" value="F:magnesium ion binding"/>
    <property type="evidence" value="ECO:0007669"/>
    <property type="project" value="UniProtKB-UniRule"/>
</dbReference>
<dbReference type="InterPro" id="IPR032828">
    <property type="entry name" value="PolyA_RNA-bd"/>
</dbReference>
<feature type="binding site" evidence="11">
    <location>
        <position position="164"/>
    </location>
    <ligand>
        <name>ATP</name>
        <dbReference type="ChEBI" id="CHEBI:30616"/>
    </ligand>
</feature>
<evidence type="ECO:0000256" key="1">
    <source>
        <dbReference type="ARBA" id="ARBA00001946"/>
    </source>
</evidence>
<comment type="catalytic activity">
    <reaction evidence="11">
        <text>a tRNA precursor + 2 CTP + ATP = a tRNA with a 3' CCA end + 3 diphosphate</text>
        <dbReference type="Rhea" id="RHEA:14433"/>
        <dbReference type="Rhea" id="RHEA-COMP:10465"/>
        <dbReference type="Rhea" id="RHEA-COMP:10468"/>
        <dbReference type="ChEBI" id="CHEBI:30616"/>
        <dbReference type="ChEBI" id="CHEBI:33019"/>
        <dbReference type="ChEBI" id="CHEBI:37563"/>
        <dbReference type="ChEBI" id="CHEBI:74896"/>
        <dbReference type="ChEBI" id="CHEBI:83071"/>
        <dbReference type="EC" id="2.7.7.72"/>
    </reaction>
</comment>
<comment type="subunit">
    <text evidence="11">Homodimer.</text>
</comment>
<dbReference type="GO" id="GO:0001680">
    <property type="term" value="P:tRNA 3'-terminal CCA addition"/>
    <property type="evidence" value="ECO:0007669"/>
    <property type="project" value="UniProtKB-UniRule"/>
</dbReference>
<feature type="binding site" evidence="11">
    <location>
        <position position="41"/>
    </location>
    <ligand>
        <name>Mg(2+)</name>
        <dbReference type="ChEBI" id="CHEBI:18420"/>
    </ligand>
</feature>
<keyword evidence="4 11" id="KW-0548">Nucleotidyltransferase</keyword>
<evidence type="ECO:0000256" key="8">
    <source>
        <dbReference type="ARBA" id="ARBA00022840"/>
    </source>
</evidence>
<evidence type="ECO:0000259" key="12">
    <source>
        <dbReference type="Pfam" id="PF01743"/>
    </source>
</evidence>
<name>A0A511ZB64_9BACL</name>
<organism evidence="15 16">
    <name type="scientific">Sporosarcina luteola</name>
    <dbReference type="NCBI Taxonomy" id="582850"/>
    <lineage>
        <taxon>Bacteria</taxon>
        <taxon>Bacillati</taxon>
        <taxon>Bacillota</taxon>
        <taxon>Bacilli</taxon>
        <taxon>Bacillales</taxon>
        <taxon>Caryophanaceae</taxon>
        <taxon>Sporosarcina</taxon>
    </lineage>
</organism>
<dbReference type="PANTHER" id="PTHR46173:SF1">
    <property type="entry name" value="CCA TRNA NUCLEOTIDYLTRANSFERASE 1, MITOCHONDRIAL"/>
    <property type="match status" value="1"/>
</dbReference>
<dbReference type="Proteomes" id="UP000321901">
    <property type="component" value="Unassembled WGS sequence"/>
</dbReference>
<dbReference type="CDD" id="cd05398">
    <property type="entry name" value="NT_ClassII-CCAase"/>
    <property type="match status" value="1"/>
</dbReference>
<evidence type="ECO:0000259" key="13">
    <source>
        <dbReference type="Pfam" id="PF12627"/>
    </source>
</evidence>
<evidence type="ECO:0000313" key="15">
    <source>
        <dbReference type="EMBL" id="GEN84686.1"/>
    </source>
</evidence>
<gene>
    <name evidence="11 15" type="primary">cca</name>
    <name evidence="15" type="ORF">SLU01_29980</name>
</gene>
<evidence type="ECO:0000256" key="4">
    <source>
        <dbReference type="ARBA" id="ARBA00022695"/>
    </source>
</evidence>
<evidence type="ECO:0000256" key="7">
    <source>
        <dbReference type="ARBA" id="ARBA00022800"/>
    </source>
</evidence>
<feature type="domain" description="CCA-adding enzyme C-terminal" evidence="14">
    <location>
        <begin position="241"/>
        <end position="384"/>
    </location>
</feature>
<evidence type="ECO:0000313" key="16">
    <source>
        <dbReference type="Proteomes" id="UP000321901"/>
    </source>
</evidence>
<feature type="binding site" evidence="11">
    <location>
        <position position="43"/>
    </location>
    <ligand>
        <name>Mg(2+)</name>
        <dbReference type="ChEBI" id="CHEBI:18420"/>
    </ligand>
</feature>
<evidence type="ECO:0000256" key="3">
    <source>
        <dbReference type="ARBA" id="ARBA00022694"/>
    </source>
</evidence>
<dbReference type="AlphaFoldDB" id="A0A511ZB64"/>
<dbReference type="SUPFAM" id="SSF81891">
    <property type="entry name" value="Poly A polymerase C-terminal region-like"/>
    <property type="match status" value="1"/>
</dbReference>
<keyword evidence="5 11" id="KW-0479">Metal-binding</keyword>
<dbReference type="EC" id="2.7.7.72" evidence="11"/>
<keyword evidence="16" id="KW-1185">Reference proteome</keyword>
<dbReference type="InterPro" id="IPR043519">
    <property type="entry name" value="NT_sf"/>
</dbReference>
<feature type="binding site" evidence="11">
    <location>
        <position position="164"/>
    </location>
    <ligand>
        <name>CTP</name>
        <dbReference type="ChEBI" id="CHEBI:37563"/>
    </ligand>
</feature>
<comment type="cofactor">
    <cofactor evidence="1 11">
        <name>Mg(2+)</name>
        <dbReference type="ChEBI" id="CHEBI:18420"/>
    </cofactor>
</comment>
<dbReference type="SUPFAM" id="SSF81301">
    <property type="entry name" value="Nucleotidyltransferase"/>
    <property type="match status" value="1"/>
</dbReference>
<dbReference type="InterPro" id="IPR002646">
    <property type="entry name" value="PolA_pol_head_dom"/>
</dbReference>
<dbReference type="GO" id="GO:0042245">
    <property type="term" value="P:RNA repair"/>
    <property type="evidence" value="ECO:0007669"/>
    <property type="project" value="UniProtKB-KW"/>
</dbReference>
<comment type="caution">
    <text evidence="15">The sequence shown here is derived from an EMBL/GenBank/DDBJ whole genome shotgun (WGS) entry which is preliminary data.</text>
</comment>
<keyword evidence="6 11" id="KW-0547">Nucleotide-binding</keyword>
<keyword evidence="3 11" id="KW-0819">tRNA processing</keyword>